<dbReference type="Gene3D" id="3.40.1350.10">
    <property type="match status" value="1"/>
</dbReference>
<dbReference type="GO" id="GO:0008821">
    <property type="term" value="F:crossover junction DNA endonuclease activity"/>
    <property type="evidence" value="ECO:0007669"/>
    <property type="project" value="UniProtKB-EC"/>
</dbReference>
<organism evidence="2 3">
    <name type="scientific">Pseudomonas fluorescens</name>
    <dbReference type="NCBI Taxonomy" id="294"/>
    <lineage>
        <taxon>Bacteria</taxon>
        <taxon>Pseudomonadati</taxon>
        <taxon>Pseudomonadota</taxon>
        <taxon>Gammaproteobacteria</taxon>
        <taxon>Pseudomonadales</taxon>
        <taxon>Pseudomonadaceae</taxon>
        <taxon>Pseudomonas</taxon>
    </lineage>
</organism>
<dbReference type="GO" id="GO:0003676">
    <property type="term" value="F:nucleic acid binding"/>
    <property type="evidence" value="ECO:0007669"/>
    <property type="project" value="InterPro"/>
</dbReference>
<dbReference type="SUPFAM" id="SSF52980">
    <property type="entry name" value="Restriction endonuclease-like"/>
    <property type="match status" value="1"/>
</dbReference>
<comment type="catalytic activity">
    <reaction evidence="1">
        <text>Endonucleolytic cleavage at a junction such as a reciprocal single-stranded crossover between two homologous DNA duplexes (Holliday junction).</text>
        <dbReference type="EC" id="3.1.21.10"/>
    </reaction>
</comment>
<dbReference type="Pfam" id="PF01870">
    <property type="entry name" value="Hjc"/>
    <property type="match status" value="1"/>
</dbReference>
<dbReference type="AlphaFoldDB" id="A0A159ZYK8"/>
<dbReference type="EMBL" id="CP015225">
    <property type="protein sequence ID" value="AMZ72450.1"/>
    <property type="molecule type" value="Genomic_DNA"/>
</dbReference>
<evidence type="ECO:0000256" key="1">
    <source>
        <dbReference type="ARBA" id="ARBA00029354"/>
    </source>
</evidence>
<evidence type="ECO:0000313" key="2">
    <source>
        <dbReference type="EMBL" id="AMZ72450.1"/>
    </source>
</evidence>
<reference evidence="2 3" key="2">
    <citation type="journal article" date="2018" name="Nature">
        <title>Mutant phenotypes for thousands of bacterial genes of unknown function.</title>
        <authorList>
            <person name="Price M.N."/>
            <person name="Wetmore K.M."/>
            <person name="Waters R.J."/>
            <person name="Callaghan M."/>
            <person name="Ray J."/>
            <person name="Liu H."/>
            <person name="Kuehl J.V."/>
            <person name="Melnyk R.A."/>
            <person name="Lamson J.S."/>
            <person name="Suh Y."/>
            <person name="Carlson H.K."/>
            <person name="Esquivel Z."/>
            <person name="Sadeeshkumar H."/>
            <person name="Chakraborty R."/>
            <person name="Zane G.M."/>
            <person name="Rubin B.E."/>
            <person name="Wall J.D."/>
            <person name="Visel A."/>
            <person name="Bristow J."/>
            <person name="Blow M.J."/>
            <person name="Arkin A.P."/>
            <person name="Deutschbauer A.M."/>
        </authorList>
    </citation>
    <scope>NUCLEOTIDE SEQUENCE [LARGE SCALE GENOMIC DNA]</scope>
    <source>
        <strain evidence="2 3">FW300-N2E2</strain>
    </source>
</reference>
<sequence length="332" mass="38512">MDELVLMDRSRILHEALEQCGWENADEVVQRVLRLDLGLPAEDEFAVICSWLGKCSLVHKLDQQQIPKSSKDTFQVPDLLAVFNTDNSQYRVLIEVKTKQDENLTLRAKDREKLIKYSELLGIPILFAWKRHSIWTLFDISLFERFNKNYRVNFFSALSNSLMSLLAGDMHYQLGDGVGLHLKFRKDEIHESNGDTETWKTRIEDIYLQDYNGDKNYTFSPRTLSILNTCELDESSEIDDEIIRQSFTVRAGVGNVAHRAIQTLLRLKKSDAENNIHWRSLLVDESPLHSISNFQSALDEALRQKLVKYIFIQQPQKYPDFIKDDDKAQGIN</sequence>
<protein>
    <submittedName>
        <fullName evidence="2">Uncharacterized protein</fullName>
    </submittedName>
</protein>
<accession>A0A159ZYK8</accession>
<reference evidence="3" key="1">
    <citation type="submission" date="2016-04" db="EMBL/GenBank/DDBJ databases">
        <authorList>
            <person name="Ray J."/>
            <person name="Price M."/>
            <person name="Deutschbauer A."/>
        </authorList>
    </citation>
    <scope>NUCLEOTIDE SEQUENCE [LARGE SCALE GENOMIC DNA]</scope>
    <source>
        <strain evidence="3">FW300-N2E2</strain>
    </source>
</reference>
<evidence type="ECO:0000313" key="3">
    <source>
        <dbReference type="Proteomes" id="UP000076083"/>
    </source>
</evidence>
<gene>
    <name evidence="2" type="ORF">TK06_15530</name>
</gene>
<dbReference type="InterPro" id="IPR011335">
    <property type="entry name" value="Restrct_endonuc-II-like"/>
</dbReference>
<dbReference type="InterPro" id="IPR002732">
    <property type="entry name" value="Hjc"/>
</dbReference>
<dbReference type="RefSeq" id="WP_063322797.1">
    <property type="nucleotide sequence ID" value="NZ_CP015225.1"/>
</dbReference>
<dbReference type="Proteomes" id="UP000076083">
    <property type="component" value="Chromosome"/>
</dbReference>
<name>A0A159ZYK8_PSEFL</name>
<dbReference type="InterPro" id="IPR011856">
    <property type="entry name" value="tRNA_endonuc-like_dom_sf"/>
</dbReference>
<proteinExistence type="predicted"/>